<evidence type="ECO:0008006" key="5">
    <source>
        <dbReference type="Google" id="ProtNLM"/>
    </source>
</evidence>
<keyword evidence="1" id="KW-1133">Transmembrane helix</keyword>
<keyword evidence="1" id="KW-0812">Transmembrane</keyword>
<feature type="chain" id="PRO_5018004963" description="Gram-positive cocci surface proteins LPxTG domain-containing protein" evidence="2">
    <location>
        <begin position="29"/>
        <end position="942"/>
    </location>
</feature>
<protein>
    <recommendedName>
        <fullName evidence="5">Gram-positive cocci surface proteins LPxTG domain-containing protein</fullName>
    </recommendedName>
</protein>
<feature type="transmembrane region" description="Helical" evidence="1">
    <location>
        <begin position="916"/>
        <end position="935"/>
    </location>
</feature>
<keyword evidence="2" id="KW-0732">Signal</keyword>
<dbReference type="Proteomes" id="UP000275048">
    <property type="component" value="Unassembled WGS sequence"/>
</dbReference>
<dbReference type="OrthoDB" id="5007716at2"/>
<dbReference type="AlphaFoldDB" id="A0A3M8ADY5"/>
<dbReference type="EMBL" id="RHHB01000018">
    <property type="protein sequence ID" value="RNB48777.1"/>
    <property type="molecule type" value="Genomic_DNA"/>
</dbReference>
<comment type="caution">
    <text evidence="3">The sequence shown here is derived from an EMBL/GenBank/DDBJ whole genome shotgun (WGS) entry which is preliminary data.</text>
</comment>
<evidence type="ECO:0000256" key="1">
    <source>
        <dbReference type="SAM" id="Phobius"/>
    </source>
</evidence>
<evidence type="ECO:0000313" key="4">
    <source>
        <dbReference type="Proteomes" id="UP000275048"/>
    </source>
</evidence>
<dbReference type="RefSeq" id="WP_122937014.1">
    <property type="nucleotide sequence ID" value="NZ_JBHSNT010000061.1"/>
</dbReference>
<proteinExistence type="predicted"/>
<reference evidence="3 4" key="1">
    <citation type="submission" date="2018-10" db="EMBL/GenBank/DDBJ databases">
        <title>Isolation, diversity and antibacterial activity of antinobacteria from the wheat rhizosphere soil.</title>
        <authorList>
            <person name="Sun T."/>
        </authorList>
    </citation>
    <scope>NUCLEOTIDE SEQUENCE [LARGE SCALE GENOMIC DNA]</scope>
    <source>
        <strain evidence="3 4">SJ-23</strain>
    </source>
</reference>
<feature type="signal peptide" evidence="2">
    <location>
        <begin position="1"/>
        <end position="28"/>
    </location>
</feature>
<accession>A0A3M8ADY5</accession>
<dbReference type="InterPro" id="IPR011050">
    <property type="entry name" value="Pectin_lyase_fold/virulence"/>
</dbReference>
<organism evidence="3 4">
    <name type="scientific">Agromyces tardus</name>
    <dbReference type="NCBI Taxonomy" id="2583849"/>
    <lineage>
        <taxon>Bacteria</taxon>
        <taxon>Bacillati</taxon>
        <taxon>Actinomycetota</taxon>
        <taxon>Actinomycetes</taxon>
        <taxon>Micrococcales</taxon>
        <taxon>Microbacteriaceae</taxon>
        <taxon>Agromyces</taxon>
    </lineage>
</organism>
<dbReference type="SUPFAM" id="SSF51126">
    <property type="entry name" value="Pectin lyase-like"/>
    <property type="match status" value="1"/>
</dbReference>
<dbReference type="Pfam" id="PF18889">
    <property type="entry name" value="Beta_helix_3"/>
    <property type="match status" value="6"/>
</dbReference>
<keyword evidence="1" id="KW-0472">Membrane</keyword>
<evidence type="ECO:0000313" key="3">
    <source>
        <dbReference type="EMBL" id="RNB48777.1"/>
    </source>
</evidence>
<name>A0A3M8ADY5_9MICO</name>
<sequence length="942" mass="90486">MMRSTTFAASTAAAALLFAGLGAAPAFAAEWTPSTFADLKAALATCADGDTIRLGADLTVPPLSPDWELVVACDVTLDLNGRSLAAEGVVIAPDTVLTITATGGGTLVSSGRASLAGIAVPIGSGLVIDGGTIVATGDSELDFNDGVAAAGIGGSLTAPDGSEAGVGDITINGGNVTAVGGDQVLDSGAAAGIGAAFAAALEGGRLTVNGGTVTATGGGGEGVGIGGPADFEVAVTGGTVTAIGGTGSAAIGGAQGQPGAKVSITGGVVTATGGSTAIGAGAGSSQFGSLVVGAGAALRAPSGPFVIPDSDPGGGPEVLIEEGGQLLGTEADPTVGADLSGAGQIQNSGVIALDESRVAVEVAGNNYLVSFDAQTGGPPASVRLYAPDFASGYRQIPPSPGGTVWNTSADGLGQVFTETTRVFADTTLYAVDDAFWQFALKLAECTDGDVIELGSDLAGGSLLVGCDVTLDLNGFALFASDVQVAVDSLLIIEDTRGGGELSTPALDPENYSGAAGIGVTTGAGLIIRGGTVTVAGGRGGAGIGGGGGQRAGFIRIEGGTVTATGGLYGAGIGGGYGGAGGDVGVTGGTVTAVGGTGASGIGGGETGDSGGLLTVFGGAVTAVAGSGGAGIGGGNGGAGAAVDIIGGTVTAVGVDLPATSAVGAGNGASEFGSLRVAGTLRVPEGLLTILDSDAGGAEVVVESGGRLVGTEADPTSGASIGGDGQIDNHGVIALQESFVGVEVNDHDFLVTFDPQDGDPATSIRLYAPDFASGYRTIPAPPELDGWNTAADGSGDWFEATTPVTGDLSLFATTDATLVLTADDDTVNQGDSLTFRVSGTTHDGRPVDTSGVVLTSSVATDVVDGLTVTFPTASPHVITATLGDVSTSLTVHVTPTPAPTPTPQPGPAGLSTTGTDLLPPLVAGLLLLLAGAGLVWRRRRLSR</sequence>
<gene>
    <name evidence="3" type="ORF">EDM22_10555</name>
</gene>
<keyword evidence="4" id="KW-1185">Reference proteome</keyword>
<evidence type="ECO:0000256" key="2">
    <source>
        <dbReference type="SAM" id="SignalP"/>
    </source>
</evidence>